<protein>
    <submittedName>
        <fullName evidence="2">Musculoskeletal embryonic nuclear protein 1</fullName>
    </submittedName>
</protein>
<name>A0ABQ8L3F1_LABRO</name>
<keyword evidence="3" id="KW-1185">Reference proteome</keyword>
<sequence length="621" mass="70964">MSNESGEDGFVRICLPKNPSFFFIEKNEWDNLKKQGKKRGFAGLQWTNVISKGLMTIHPYCSFAFKRHRLKGLGLKQGSPEFSCLAYCRFEDCPVTVTVTVHSDKDLKATVEFQGGQCIHNHTELKRRPVRAHDRETLGQELQKQLPRAMFLEKIEGTSEDVMESGCRDVAPNPNVLKNISWEARKASRQHNNEIISLQIMLQNKTNSPDEVLQKVMLHPKGLLLWSQRSIQIYQERCQEDIIYLDVTGSIMRKETGSLPFYVYELVVRNPHKTSITTTKISITCCHLPVTTPQPQSHIFLRHFKQMWLGTLERRVCGHLSCSFVMGQLLYACHLPKKTSLTPLSTIRKLQVEKENGKTLRCRFFIDASAIATNHYHLAMHVFGALTTASTLKELDDMVHAAVVFSSPSCDANVERHFKNLQSWLQKKGLLILNAPLDKHGEPNVYQCKGLINHLSKHVLPFAGLWTGIMLGDLGRHGMGPLYKQCSRKYNALSKLMRHEYEDSERLFRRKVQSSVPEGPVKKQRSPPQPRSSLEGDRKNLLDEKTKHREISNKPQKKVQTTATSHNQLTSLWKRGDTEVVVSVIPTQTKGKTIVIRHSELRTLWPHQWLTGEVQHTFLSS</sequence>
<accession>A0ABQ8L3F1</accession>
<comment type="caution">
    <text evidence="2">The sequence shown here is derived from an EMBL/GenBank/DDBJ whole genome shotgun (WGS) entry which is preliminary data.</text>
</comment>
<organism evidence="2 3">
    <name type="scientific">Labeo rohita</name>
    <name type="common">Indian major carp</name>
    <name type="synonym">Cyprinus rohita</name>
    <dbReference type="NCBI Taxonomy" id="84645"/>
    <lineage>
        <taxon>Eukaryota</taxon>
        <taxon>Metazoa</taxon>
        <taxon>Chordata</taxon>
        <taxon>Craniata</taxon>
        <taxon>Vertebrata</taxon>
        <taxon>Euteleostomi</taxon>
        <taxon>Actinopterygii</taxon>
        <taxon>Neopterygii</taxon>
        <taxon>Teleostei</taxon>
        <taxon>Ostariophysi</taxon>
        <taxon>Cypriniformes</taxon>
        <taxon>Cyprinidae</taxon>
        <taxon>Labeoninae</taxon>
        <taxon>Labeonini</taxon>
        <taxon>Labeo</taxon>
    </lineage>
</organism>
<feature type="compositionally biased region" description="Basic and acidic residues" evidence="1">
    <location>
        <begin position="534"/>
        <end position="552"/>
    </location>
</feature>
<reference evidence="2 3" key="1">
    <citation type="submission" date="2022-01" db="EMBL/GenBank/DDBJ databases">
        <title>A high-quality chromosome-level genome assembly of rohu carp, Labeo rohita.</title>
        <authorList>
            <person name="Arick M.A. II"/>
            <person name="Hsu C.-Y."/>
            <person name="Magbanua Z."/>
            <person name="Pechanova O."/>
            <person name="Grover C."/>
            <person name="Miller E."/>
            <person name="Thrash A."/>
            <person name="Ezzel L."/>
            <person name="Alam S."/>
            <person name="Benzie J."/>
            <person name="Hamilton M."/>
            <person name="Karsi A."/>
            <person name="Lawrence M.L."/>
            <person name="Peterson D.G."/>
        </authorList>
    </citation>
    <scope>NUCLEOTIDE SEQUENCE [LARGE SCALE GENOMIC DNA]</scope>
    <source>
        <strain evidence="3">BAU-BD-2019</strain>
        <tissue evidence="2">Blood</tissue>
    </source>
</reference>
<proteinExistence type="predicted"/>
<gene>
    <name evidence="2" type="ORF">H4Q32_028274</name>
</gene>
<evidence type="ECO:0000313" key="3">
    <source>
        <dbReference type="Proteomes" id="UP000830375"/>
    </source>
</evidence>
<evidence type="ECO:0000256" key="1">
    <source>
        <dbReference type="SAM" id="MobiDB-lite"/>
    </source>
</evidence>
<evidence type="ECO:0000313" key="2">
    <source>
        <dbReference type="EMBL" id="KAI2645294.1"/>
    </source>
</evidence>
<dbReference type="Proteomes" id="UP000830375">
    <property type="component" value="Unassembled WGS sequence"/>
</dbReference>
<feature type="region of interest" description="Disordered" evidence="1">
    <location>
        <begin position="508"/>
        <end position="565"/>
    </location>
</feature>
<dbReference type="EMBL" id="JACTAM010002285">
    <property type="protein sequence ID" value="KAI2645294.1"/>
    <property type="molecule type" value="Genomic_DNA"/>
</dbReference>